<accession>A0A0F9END1</accession>
<organism evidence="1">
    <name type="scientific">marine sediment metagenome</name>
    <dbReference type="NCBI Taxonomy" id="412755"/>
    <lineage>
        <taxon>unclassified sequences</taxon>
        <taxon>metagenomes</taxon>
        <taxon>ecological metagenomes</taxon>
    </lineage>
</organism>
<name>A0A0F9END1_9ZZZZ</name>
<protein>
    <submittedName>
        <fullName evidence="1">Uncharacterized protein</fullName>
    </submittedName>
</protein>
<evidence type="ECO:0000313" key="1">
    <source>
        <dbReference type="EMBL" id="KKL75613.1"/>
    </source>
</evidence>
<dbReference type="AlphaFoldDB" id="A0A0F9END1"/>
<comment type="caution">
    <text evidence="1">The sequence shown here is derived from an EMBL/GenBank/DDBJ whole genome shotgun (WGS) entry which is preliminary data.</text>
</comment>
<reference evidence="1" key="1">
    <citation type="journal article" date="2015" name="Nature">
        <title>Complex archaea that bridge the gap between prokaryotes and eukaryotes.</title>
        <authorList>
            <person name="Spang A."/>
            <person name="Saw J.H."/>
            <person name="Jorgensen S.L."/>
            <person name="Zaremba-Niedzwiedzka K."/>
            <person name="Martijn J."/>
            <person name="Lind A.E."/>
            <person name="van Eijk R."/>
            <person name="Schleper C."/>
            <person name="Guy L."/>
            <person name="Ettema T.J."/>
        </authorList>
    </citation>
    <scope>NUCLEOTIDE SEQUENCE</scope>
</reference>
<proteinExistence type="predicted"/>
<dbReference type="EMBL" id="LAZR01024301">
    <property type="protein sequence ID" value="KKL75613.1"/>
    <property type="molecule type" value="Genomic_DNA"/>
</dbReference>
<gene>
    <name evidence="1" type="ORF">LCGC14_2053130</name>
</gene>
<sequence length="88" mass="9439">MSGNILLKKISGAQITGESFAGSDCSGSDGNTSRVLTTVGASTAMGEITLFVDGDFLRETDDYTLSGNDITILIKIWDTQKIDVRYLQ</sequence>